<evidence type="ECO:0000313" key="8">
    <source>
        <dbReference type="EMBL" id="CAJ1972842.1"/>
    </source>
</evidence>
<dbReference type="GO" id="GO:0007155">
    <property type="term" value="P:cell adhesion"/>
    <property type="evidence" value="ECO:0007669"/>
    <property type="project" value="InterPro"/>
</dbReference>
<dbReference type="FunFam" id="2.30.34.10:FF:000001">
    <property type="entry name" value="leishmanolysin-like isoform X2"/>
    <property type="match status" value="1"/>
</dbReference>
<evidence type="ECO:0000256" key="1">
    <source>
        <dbReference type="ARBA" id="ARBA00005860"/>
    </source>
</evidence>
<keyword evidence="4" id="KW-0378">Hydrolase</keyword>
<keyword evidence="9" id="KW-1185">Reference proteome</keyword>
<keyword evidence="3 7" id="KW-0479">Metal-binding</keyword>
<accession>A0AA86TME6</accession>
<dbReference type="GO" id="GO:0046872">
    <property type="term" value="F:metal ion binding"/>
    <property type="evidence" value="ECO:0007669"/>
    <property type="project" value="UniProtKB-KW"/>
</dbReference>
<organism evidence="8 9">
    <name type="scientific">Sphenostylis stenocarpa</name>
    <dbReference type="NCBI Taxonomy" id="92480"/>
    <lineage>
        <taxon>Eukaryota</taxon>
        <taxon>Viridiplantae</taxon>
        <taxon>Streptophyta</taxon>
        <taxon>Embryophyta</taxon>
        <taxon>Tracheophyta</taxon>
        <taxon>Spermatophyta</taxon>
        <taxon>Magnoliopsida</taxon>
        <taxon>eudicotyledons</taxon>
        <taxon>Gunneridae</taxon>
        <taxon>Pentapetalae</taxon>
        <taxon>rosids</taxon>
        <taxon>fabids</taxon>
        <taxon>Fabales</taxon>
        <taxon>Fabaceae</taxon>
        <taxon>Papilionoideae</taxon>
        <taxon>50 kb inversion clade</taxon>
        <taxon>NPAAA clade</taxon>
        <taxon>indigoferoid/millettioid clade</taxon>
        <taxon>Phaseoleae</taxon>
        <taxon>Sphenostylis</taxon>
    </lineage>
</organism>
<name>A0AA86TME6_9FABA</name>
<dbReference type="PANTHER" id="PTHR10942:SF49">
    <property type="entry name" value="METALLOENDOPEPTIDASE_ZINC ION-BINDING PROTEIN"/>
    <property type="match status" value="1"/>
</dbReference>
<feature type="binding site" evidence="7">
    <location>
        <position position="15"/>
    </location>
    <ligand>
        <name>Zn(2+)</name>
        <dbReference type="ChEBI" id="CHEBI:29105"/>
        <note>catalytic</note>
    </ligand>
</feature>
<dbReference type="Pfam" id="PF01457">
    <property type="entry name" value="Peptidase_M8"/>
    <property type="match status" value="2"/>
</dbReference>
<dbReference type="Gene3D" id="2.30.34.10">
    <property type="entry name" value="Leishmanolysin domain 4"/>
    <property type="match status" value="1"/>
</dbReference>
<dbReference type="GO" id="GO:0006508">
    <property type="term" value="P:proteolysis"/>
    <property type="evidence" value="ECO:0007669"/>
    <property type="project" value="UniProtKB-KW"/>
</dbReference>
<dbReference type="FunFam" id="3.90.132.10:FF:000001">
    <property type="entry name" value="leishmanolysin-like peptidase isoform X2"/>
    <property type="match status" value="1"/>
</dbReference>
<protein>
    <recommendedName>
        <fullName evidence="10">Leishmanolysin-like peptidase</fullName>
    </recommendedName>
</protein>
<keyword evidence="5 7" id="KW-0862">Zinc</keyword>
<reference evidence="8" key="1">
    <citation type="submission" date="2023-10" db="EMBL/GenBank/DDBJ databases">
        <authorList>
            <person name="Domelevo Entfellner J.-B."/>
        </authorList>
    </citation>
    <scope>NUCLEOTIDE SEQUENCE</scope>
</reference>
<dbReference type="GO" id="GO:0016020">
    <property type="term" value="C:membrane"/>
    <property type="evidence" value="ECO:0007669"/>
    <property type="project" value="InterPro"/>
</dbReference>
<dbReference type="SUPFAM" id="SSF55486">
    <property type="entry name" value="Metalloproteases ('zincins'), catalytic domain"/>
    <property type="match status" value="1"/>
</dbReference>
<dbReference type="InterPro" id="IPR001577">
    <property type="entry name" value="Peptidase_M8"/>
</dbReference>
<dbReference type="Gene3D" id="2.10.55.10">
    <property type="entry name" value="Leishmanolysin domain 3"/>
    <property type="match status" value="1"/>
</dbReference>
<dbReference type="GO" id="GO:0005737">
    <property type="term" value="C:cytoplasm"/>
    <property type="evidence" value="ECO:0007669"/>
    <property type="project" value="TreeGrafter"/>
</dbReference>
<dbReference type="EMBL" id="OY731405">
    <property type="protein sequence ID" value="CAJ1972842.1"/>
    <property type="molecule type" value="Genomic_DNA"/>
</dbReference>
<dbReference type="Proteomes" id="UP001189624">
    <property type="component" value="Chromosome 8"/>
</dbReference>
<keyword evidence="2" id="KW-0645">Protease</keyword>
<dbReference type="Gramene" id="rna-AYBTSS11_LOCUS24899">
    <property type="protein sequence ID" value="CAJ1972842.1"/>
    <property type="gene ID" value="gene-AYBTSS11_LOCUS24899"/>
</dbReference>
<keyword evidence="6 7" id="KW-0482">Metalloprotease</keyword>
<evidence type="ECO:0008006" key="10">
    <source>
        <dbReference type="Google" id="ProtNLM"/>
    </source>
</evidence>
<proteinExistence type="inferred from homology"/>
<evidence type="ECO:0000256" key="2">
    <source>
        <dbReference type="ARBA" id="ARBA00022670"/>
    </source>
</evidence>
<gene>
    <name evidence="8" type="ORF">AYBTSS11_LOCUS24899</name>
</gene>
<evidence type="ECO:0000256" key="5">
    <source>
        <dbReference type="ARBA" id="ARBA00022833"/>
    </source>
</evidence>
<dbReference type="Gene3D" id="3.90.132.10">
    <property type="entry name" value="Leishmanolysin , domain 2"/>
    <property type="match status" value="1"/>
</dbReference>
<dbReference type="PRINTS" id="PR00782">
    <property type="entry name" value="LSHMANOLYSIN"/>
</dbReference>
<evidence type="ECO:0000256" key="7">
    <source>
        <dbReference type="PIRSR" id="PIRSR601577-2"/>
    </source>
</evidence>
<evidence type="ECO:0000256" key="6">
    <source>
        <dbReference type="ARBA" id="ARBA00023049"/>
    </source>
</evidence>
<sequence length="532" mass="58392">MLINPGLVIGFTGSHWEKRLLMNEIMTGSVDTRSVVSKMTLALLEDSGWYKANYSMADQLDWGRNQGTEFVTSPCSLWKGAYRCNTTQFSGCTYNREAEGYCPILTYSGDLPQWARYFPQANKEPRGYLVRSGREVRAKVSKMSSWCAQGKELSEATYLLYSMLILSIVGLTRKNKSGQSSLADYCTYFVAYSDGSCTDTSSARAPDSMLGEIRGSNSRCMASSLVRTGFVRGSLTQGNGCYQHRCINTSLEVAVDGVWKVCPQAGGSIQFPGFNGQYLLWLCLGNVPVHVISMEIVLMEGVTAFLDFMVMIAVDVPVPAIALAMACASPVEYVNVKLAILALTVPLCSLHGGVCDNGVCEFRCSDYAGYTCQNSSMLLSTLSICRNVLGNDVSGQHCAPSESSILQQLEEVVVMPNYHRLFPGGARKLFNIFGSTYCDEAAKRLACWISIQKCEKDGDNRLRVCHSACQAYNLACGASLDCSDQTLFSSEGEGEGQCTGSGEMKLSWFNRLRNFSFRNSSSKVISVRYKQL</sequence>
<comment type="similarity">
    <text evidence="1">Belongs to the peptidase M8 family.</text>
</comment>
<evidence type="ECO:0000256" key="3">
    <source>
        <dbReference type="ARBA" id="ARBA00022723"/>
    </source>
</evidence>
<dbReference type="PANTHER" id="PTHR10942">
    <property type="entry name" value="LEISHMANOLYSIN-LIKE PEPTIDASE"/>
    <property type="match status" value="1"/>
</dbReference>
<evidence type="ECO:0000256" key="4">
    <source>
        <dbReference type="ARBA" id="ARBA00022801"/>
    </source>
</evidence>
<dbReference type="AlphaFoldDB" id="A0AA86TME6"/>
<evidence type="ECO:0000313" key="9">
    <source>
        <dbReference type="Proteomes" id="UP001189624"/>
    </source>
</evidence>
<comment type="cofactor">
    <cofactor evidence="7">
        <name>Zn(2+)</name>
        <dbReference type="ChEBI" id="CHEBI:29105"/>
    </cofactor>
    <text evidence="7">Binds 1 zinc ion per subunit.</text>
</comment>
<dbReference type="GO" id="GO:0004222">
    <property type="term" value="F:metalloendopeptidase activity"/>
    <property type="evidence" value="ECO:0007669"/>
    <property type="project" value="InterPro"/>
</dbReference>